<reference evidence="7 8" key="1">
    <citation type="submission" date="2016-11" db="EMBL/GenBank/DDBJ databases">
        <authorList>
            <person name="Varghese N."/>
            <person name="Submissions S."/>
        </authorList>
    </citation>
    <scope>NUCLEOTIDE SEQUENCE [LARGE SCALE GENOMIC DNA]</scope>
    <source>
        <strain evidence="7 8">CGMCC 1.12174</strain>
        <strain evidence="6 9">DSM 26351</strain>
    </source>
</reference>
<dbReference type="AlphaFoldDB" id="A0A1M6Y5F9"/>
<dbReference type="GO" id="GO:0005737">
    <property type="term" value="C:cytoplasm"/>
    <property type="evidence" value="ECO:0007669"/>
    <property type="project" value="TreeGrafter"/>
</dbReference>
<dbReference type="EMBL" id="FOKU01000005">
    <property type="protein sequence ID" value="SFC05717.1"/>
    <property type="molecule type" value="Genomic_DNA"/>
</dbReference>
<keyword evidence="4" id="KW-0560">Oxidoreductase</keyword>
<gene>
    <name evidence="6" type="ORF">SAMN04487891_105134</name>
    <name evidence="7" type="ORF">SAMN05216293_2735</name>
</gene>
<dbReference type="PANTHER" id="PTHR13847:SF286">
    <property type="entry name" value="D-AMINO ACID DEHYDROGENASE"/>
    <property type="match status" value="1"/>
</dbReference>
<dbReference type="InterPro" id="IPR036188">
    <property type="entry name" value="FAD/NAD-bd_sf"/>
</dbReference>
<evidence type="ECO:0000256" key="4">
    <source>
        <dbReference type="ARBA" id="ARBA00023002"/>
    </source>
</evidence>
<evidence type="ECO:0000313" key="9">
    <source>
        <dbReference type="Proteomes" id="UP000198940"/>
    </source>
</evidence>
<keyword evidence="3" id="KW-0285">Flavoprotein</keyword>
<feature type="domain" description="FAD dependent oxidoreductase" evidence="5">
    <location>
        <begin position="6"/>
        <end position="376"/>
    </location>
</feature>
<comment type="caution">
    <text evidence="7">The sequence shown here is derived from an EMBL/GenBank/DDBJ whole genome shotgun (WGS) entry which is preliminary data.</text>
</comment>
<comment type="similarity">
    <text evidence="2">Belongs to the DadA oxidoreductase family.</text>
</comment>
<dbReference type="SUPFAM" id="SSF51905">
    <property type="entry name" value="FAD/NAD(P)-binding domain"/>
    <property type="match status" value="1"/>
</dbReference>
<dbReference type="Gene3D" id="3.50.50.60">
    <property type="entry name" value="FAD/NAD(P)-binding domain"/>
    <property type="match status" value="1"/>
</dbReference>
<dbReference type="NCBIfam" id="TIGR03364">
    <property type="entry name" value="HpnW_proposed"/>
    <property type="match status" value="1"/>
</dbReference>
<dbReference type="InterPro" id="IPR006076">
    <property type="entry name" value="FAD-dep_OxRdtase"/>
</dbReference>
<dbReference type="Proteomes" id="UP000198940">
    <property type="component" value="Unassembled WGS sequence"/>
</dbReference>
<organism evidence="7 8">
    <name type="scientific">Flagellimonas taeanensis</name>
    <dbReference type="NCBI Taxonomy" id="1005926"/>
    <lineage>
        <taxon>Bacteria</taxon>
        <taxon>Pseudomonadati</taxon>
        <taxon>Bacteroidota</taxon>
        <taxon>Flavobacteriia</taxon>
        <taxon>Flavobacteriales</taxon>
        <taxon>Flavobacteriaceae</taxon>
        <taxon>Flagellimonas</taxon>
    </lineage>
</organism>
<proteinExistence type="inferred from homology"/>
<dbReference type="Pfam" id="PF01266">
    <property type="entry name" value="DAO"/>
    <property type="match status" value="1"/>
</dbReference>
<dbReference type="PANTHER" id="PTHR13847">
    <property type="entry name" value="SARCOSINE DEHYDROGENASE-RELATED"/>
    <property type="match status" value="1"/>
</dbReference>
<dbReference type="Gene3D" id="3.30.9.10">
    <property type="entry name" value="D-Amino Acid Oxidase, subunit A, domain 2"/>
    <property type="match status" value="1"/>
</dbReference>
<keyword evidence="9" id="KW-1185">Reference proteome</keyword>
<evidence type="ECO:0000313" key="8">
    <source>
        <dbReference type="Proteomes" id="UP000184031"/>
    </source>
</evidence>
<evidence type="ECO:0000256" key="2">
    <source>
        <dbReference type="ARBA" id="ARBA00009410"/>
    </source>
</evidence>
<dbReference type="InterPro" id="IPR017741">
    <property type="entry name" value="FAD-dependent_OxRdtase_HpnW"/>
</dbReference>
<accession>A0A1M6Y5F9</accession>
<name>A0A1M6Y5F9_9FLAO</name>
<comment type="cofactor">
    <cofactor evidence="1">
        <name>FAD</name>
        <dbReference type="ChEBI" id="CHEBI:57692"/>
    </cofactor>
</comment>
<evidence type="ECO:0000313" key="6">
    <source>
        <dbReference type="EMBL" id="SFC05717.1"/>
    </source>
</evidence>
<evidence type="ECO:0000259" key="5">
    <source>
        <dbReference type="Pfam" id="PF01266"/>
    </source>
</evidence>
<evidence type="ECO:0000256" key="1">
    <source>
        <dbReference type="ARBA" id="ARBA00001974"/>
    </source>
</evidence>
<dbReference type="STRING" id="1055723.SAMN05216293_2735"/>
<dbReference type="GO" id="GO:0016491">
    <property type="term" value="F:oxidoreductase activity"/>
    <property type="evidence" value="ECO:0007669"/>
    <property type="project" value="UniProtKB-KW"/>
</dbReference>
<protein>
    <submittedName>
        <fullName evidence="7">FAD dependent oxidoreductase TIGR03364</fullName>
    </submittedName>
</protein>
<dbReference type="Proteomes" id="UP000184031">
    <property type="component" value="Unassembled WGS sequence"/>
</dbReference>
<dbReference type="OrthoDB" id="9799943at2"/>
<sequence>MDNRYDVVIVGGGILGTFHAYHALQQGLKVCLLEKDAYPQGATTQNFGQVVPSGMNSKWQKLGRESLRIYKDIQSQFDISIRQNGTVYLASNEEEEQLLVELRAINNNNDYASRMLTKGECMDRYPGLRKEYVKAGLFFPDEVTVEPRTMIHRLQEYLTTQKGLTMKTHFTVVSCERNGDWTTVRSTSNEAMLAKKVIICNGSDFKNLYPEVFAQSDLEVSKLQMMQTKPQKDYSLKGSILTGWSIRRYEAFHECPSFAQVKQNEPADSLQKKWGVHILFKQAMDGSVILGDSHQYADVDKMEDLGYDLDMDIDHFMLEEAKKIMELPTYEIQRRWYGMYSQCKTSDIFQKTIDEHIHIVTGIGGKGMTGSAGFAKKNIATIFNKQRINL</sequence>
<evidence type="ECO:0000313" key="7">
    <source>
        <dbReference type="EMBL" id="SHL13432.1"/>
    </source>
</evidence>
<dbReference type="EMBL" id="FRAT01000007">
    <property type="protein sequence ID" value="SHL13432.1"/>
    <property type="molecule type" value="Genomic_DNA"/>
</dbReference>
<evidence type="ECO:0000256" key="3">
    <source>
        <dbReference type="ARBA" id="ARBA00022630"/>
    </source>
</evidence>
<dbReference type="RefSeq" id="WP_072880787.1">
    <property type="nucleotide sequence ID" value="NZ_FOKU01000005.1"/>
</dbReference>